<dbReference type="RefSeq" id="YP_009287729.1">
    <property type="nucleotide sequence ID" value="NC_031076.1"/>
</dbReference>
<accession>A0A173G9V0</accession>
<keyword evidence="2" id="KW-1185">Reference proteome</keyword>
<dbReference type="Proteomes" id="UP000204227">
    <property type="component" value="Segment"/>
</dbReference>
<reference evidence="1 2" key="1">
    <citation type="submission" date="2016-05" db="EMBL/GenBank/DDBJ databases">
        <title>Dynamic interactions between prophages, induce lysis in Propionibacterium acnes.</title>
        <authorList>
            <person name="Brown T.L."/>
            <person name="Tucci J."/>
            <person name="Dyson Z.A."/>
            <person name="Petrovski S."/>
        </authorList>
    </citation>
    <scope>NUCLEOTIDE SEQUENCE [LARGE SCALE GENOMIC DNA]</scope>
</reference>
<dbReference type="GeneID" id="29066301"/>
<name>A0A173G9V0_9CAUD</name>
<gene>
    <name evidence="1" type="ORF">PFR1_53</name>
</gene>
<evidence type="ECO:0000313" key="1">
    <source>
        <dbReference type="EMBL" id="ANH49919.1"/>
    </source>
</evidence>
<dbReference type="EMBL" id="KU984979">
    <property type="protein sequence ID" value="ANH49919.1"/>
    <property type="molecule type" value="Genomic_DNA"/>
</dbReference>
<evidence type="ECO:0000313" key="2">
    <source>
        <dbReference type="Proteomes" id="UP000204227"/>
    </source>
</evidence>
<organism evidence="1 2">
    <name type="scientific">Propionibacterium phage PFR1</name>
    <dbReference type="NCBI Taxonomy" id="1838137"/>
    <lineage>
        <taxon>Viruses</taxon>
        <taxon>Duplodnaviria</taxon>
        <taxon>Heunggongvirae</taxon>
        <taxon>Uroviricota</taxon>
        <taxon>Caudoviricetes</taxon>
        <taxon>Pulverervirus</taxon>
        <taxon>Pulverervirus PFR1</taxon>
    </lineage>
</organism>
<sequence>MSMFICGLDDTRAERDACPNSLHDYPLAASPMVAWDEADERLDTGWTQDQCPDCGLWGWIKPDEKGKR</sequence>
<dbReference type="KEGG" id="vg:29066301"/>
<protein>
    <submittedName>
        <fullName evidence="1">Uncharacterized protein</fullName>
    </submittedName>
</protein>
<proteinExistence type="predicted"/>